<keyword evidence="2" id="KW-0012">Acyltransferase</keyword>
<accession>A0A081RMT5</accession>
<proteinExistence type="predicted"/>
<dbReference type="SUPFAM" id="SSF54909">
    <property type="entry name" value="Dimeric alpha+beta barrel"/>
    <property type="match status" value="1"/>
</dbReference>
<evidence type="ECO:0000313" key="2">
    <source>
        <dbReference type="EMBL" id="KEQ56508.1"/>
    </source>
</evidence>
<dbReference type="EC" id="2.3.3.13" evidence="2"/>
<organism evidence="2 3">
    <name type="scientific">Marine Group I thaumarchaeote SCGC AAA799-N04</name>
    <dbReference type="NCBI Taxonomy" id="1502293"/>
    <lineage>
        <taxon>Archaea</taxon>
        <taxon>Nitrososphaerota</taxon>
        <taxon>Marine Group I</taxon>
    </lineage>
</organism>
<dbReference type="Proteomes" id="UP000028059">
    <property type="component" value="Unassembled WGS sequence"/>
</dbReference>
<keyword evidence="3" id="KW-1185">Reference proteome</keyword>
<comment type="caution">
    <text evidence="2">The sequence shown here is derived from an EMBL/GenBank/DDBJ whole genome shotgun (WGS) entry which is preliminary data.</text>
</comment>
<evidence type="ECO:0000313" key="3">
    <source>
        <dbReference type="Proteomes" id="UP000028059"/>
    </source>
</evidence>
<feature type="domain" description="Transcription regulator AsnC/Lrp ligand binding" evidence="1">
    <location>
        <begin position="18"/>
        <end position="70"/>
    </location>
</feature>
<evidence type="ECO:0000259" key="1">
    <source>
        <dbReference type="Pfam" id="PF01037"/>
    </source>
</evidence>
<protein>
    <submittedName>
        <fullName evidence="2">2-isopropylmalate synthase protein</fullName>
        <ecNumber evidence="2">2.3.3.13</ecNumber>
    </submittedName>
</protein>
<gene>
    <name evidence="2" type="ORF">AAA799N04_01000</name>
</gene>
<dbReference type="InterPro" id="IPR011008">
    <property type="entry name" value="Dimeric_a/b-barrel"/>
</dbReference>
<name>A0A081RMT5_9ARCH</name>
<dbReference type="InterPro" id="IPR019887">
    <property type="entry name" value="Tscrpt_reg_AsnC/Lrp_C"/>
</dbReference>
<dbReference type="EMBL" id="JOKN01000016">
    <property type="protein sequence ID" value="KEQ56508.1"/>
    <property type="molecule type" value="Genomic_DNA"/>
</dbReference>
<dbReference type="AlphaFoldDB" id="A0A081RMT5"/>
<dbReference type="GO" id="GO:0003852">
    <property type="term" value="F:2-isopropylmalate synthase activity"/>
    <property type="evidence" value="ECO:0007669"/>
    <property type="project" value="UniProtKB-EC"/>
</dbReference>
<reference evidence="2 3" key="1">
    <citation type="submission" date="2014-06" db="EMBL/GenBank/DDBJ databases">
        <authorList>
            <person name="Ngugi D.K."/>
            <person name="Blom J."/>
            <person name="Alam I."/>
            <person name="Rashid M."/>
            <person name="Ba Alawi W."/>
            <person name="Zhang G."/>
            <person name="Hikmawan T."/>
            <person name="Guan Y."/>
            <person name="Antunes A."/>
            <person name="Siam R."/>
            <person name="ElDorry H."/>
            <person name="Bajic V."/>
            <person name="Stingl U."/>
        </authorList>
    </citation>
    <scope>NUCLEOTIDE SEQUENCE [LARGE SCALE GENOMIC DNA]</scope>
    <source>
        <strain evidence="2">SCGC AAA799-N04</strain>
    </source>
</reference>
<keyword evidence="2" id="KW-0808">Transferase</keyword>
<sequence length="80" mass="8754">MGTCYLLLTCAVNKNIETANIIRKLPGVEEAIPVTGAYDCIVKTEMISDDVKNFVLSSIRPLDNVRSVLTLYDAPPLLLS</sequence>
<dbReference type="Gene3D" id="3.30.70.920">
    <property type="match status" value="1"/>
</dbReference>
<dbReference type="Pfam" id="PF01037">
    <property type="entry name" value="AsnC_trans_reg"/>
    <property type="match status" value="1"/>
</dbReference>
<dbReference type="PATRIC" id="fig|1502293.3.peg.926"/>